<sequence>MVKNGFMTQFQNIMKILTSAKQYRIYFLFFYFLAVFLCSCTSPVSDFDFDSKTWKNDLNGCKGDRVNLREQIESIRLKLGGLHESDIRKLLGKPDAQQLLENSQEIYIYYITSGPKCTSAASQQSKEKEALTVRMDALGNVREANIFKE</sequence>
<evidence type="ECO:0008006" key="3">
    <source>
        <dbReference type="Google" id="ProtNLM"/>
    </source>
</evidence>
<keyword evidence="2" id="KW-1185">Reference proteome</keyword>
<evidence type="ECO:0000313" key="2">
    <source>
        <dbReference type="Proteomes" id="UP000272117"/>
    </source>
</evidence>
<comment type="caution">
    <text evidence="1">The sequence shown here is derived from an EMBL/GenBank/DDBJ whole genome shotgun (WGS) entry which is preliminary data.</text>
</comment>
<protein>
    <recommendedName>
        <fullName evidence="3">Outer membrane protein assembly factor BamE</fullName>
    </recommendedName>
</protein>
<name>A0A3M9MLZ7_9BACT</name>
<dbReference type="AlphaFoldDB" id="A0A3M9MLZ7"/>
<proteinExistence type="predicted"/>
<reference evidence="1 2" key="1">
    <citation type="submission" date="2018-11" db="EMBL/GenBank/DDBJ databases">
        <title>Rufibacter latericius sp. nov., isolated from water in Baiyang Lake.</title>
        <authorList>
            <person name="Yang Y."/>
        </authorList>
    </citation>
    <scope>NUCLEOTIDE SEQUENCE [LARGE SCALE GENOMIC DNA]</scope>
    <source>
        <strain evidence="1 2">R-22-1c-1</strain>
    </source>
</reference>
<gene>
    <name evidence="1" type="ORF">EFB08_11885</name>
</gene>
<accession>A0A3M9MLZ7</accession>
<dbReference type="Proteomes" id="UP000272117">
    <property type="component" value="Unassembled WGS sequence"/>
</dbReference>
<evidence type="ECO:0000313" key="1">
    <source>
        <dbReference type="EMBL" id="RNI26511.1"/>
    </source>
</evidence>
<dbReference type="EMBL" id="RJJD01000007">
    <property type="protein sequence ID" value="RNI26511.1"/>
    <property type="molecule type" value="Genomic_DNA"/>
</dbReference>
<organism evidence="1 2">
    <name type="scientific">Rufibacter latericius</name>
    <dbReference type="NCBI Taxonomy" id="2487040"/>
    <lineage>
        <taxon>Bacteria</taxon>
        <taxon>Pseudomonadati</taxon>
        <taxon>Bacteroidota</taxon>
        <taxon>Cytophagia</taxon>
        <taxon>Cytophagales</taxon>
        <taxon>Hymenobacteraceae</taxon>
        <taxon>Rufibacter</taxon>
    </lineage>
</organism>